<evidence type="ECO:0000313" key="2">
    <source>
        <dbReference type="Proteomes" id="UP000095454"/>
    </source>
</evidence>
<gene>
    <name evidence="1" type="ORF">ERS852514_00230</name>
</gene>
<organism evidence="1 2">
    <name type="scientific">Collinsella aerofaciens</name>
    <dbReference type="NCBI Taxonomy" id="74426"/>
    <lineage>
        <taxon>Bacteria</taxon>
        <taxon>Bacillati</taxon>
        <taxon>Actinomycetota</taxon>
        <taxon>Coriobacteriia</taxon>
        <taxon>Coriobacteriales</taxon>
        <taxon>Coriobacteriaceae</taxon>
        <taxon>Collinsella</taxon>
    </lineage>
</organism>
<evidence type="ECO:0000313" key="1">
    <source>
        <dbReference type="EMBL" id="CUO83487.1"/>
    </source>
</evidence>
<dbReference type="Proteomes" id="UP000095454">
    <property type="component" value="Unassembled WGS sequence"/>
</dbReference>
<reference evidence="1 2" key="1">
    <citation type="submission" date="2015-09" db="EMBL/GenBank/DDBJ databases">
        <authorList>
            <consortium name="Pathogen Informatics"/>
        </authorList>
    </citation>
    <scope>NUCLEOTIDE SEQUENCE [LARGE SCALE GENOMIC DNA]</scope>
    <source>
        <strain evidence="1 2">2789STDY5834902</strain>
    </source>
</reference>
<sequence>MGINKSSAGPIELIAELIDFDAVRMKNELIAYTPLPAAKAPKGYPITHTEDE</sequence>
<protein>
    <submittedName>
        <fullName evidence="1">Uncharacterized protein</fullName>
    </submittedName>
</protein>
<dbReference type="EMBL" id="CZAQ01000002">
    <property type="protein sequence ID" value="CUO83487.1"/>
    <property type="molecule type" value="Genomic_DNA"/>
</dbReference>
<dbReference type="AlphaFoldDB" id="A0A174ICZ3"/>
<dbReference type="RefSeq" id="WP_156333775.1">
    <property type="nucleotide sequence ID" value="NZ_CABIXX010000002.1"/>
</dbReference>
<proteinExistence type="predicted"/>
<accession>A0A174ICZ3</accession>
<name>A0A174ICZ3_9ACTN</name>